<evidence type="ECO:0000256" key="6">
    <source>
        <dbReference type="ARBA" id="ARBA00022737"/>
    </source>
</evidence>
<reference evidence="12" key="2">
    <citation type="submission" date="2021-12" db="EMBL/GenBank/DDBJ databases">
        <title>Resequencing data analysis of finger millet.</title>
        <authorList>
            <person name="Hatakeyama M."/>
            <person name="Aluri S."/>
            <person name="Balachadran M.T."/>
            <person name="Sivarajan S.R."/>
            <person name="Poveda L."/>
            <person name="Shimizu-Inatsugi R."/>
            <person name="Schlapbach R."/>
            <person name="Sreeman S.M."/>
            <person name="Shimizu K.K."/>
        </authorList>
    </citation>
    <scope>NUCLEOTIDE SEQUENCE</scope>
</reference>
<dbReference type="GO" id="GO:0004674">
    <property type="term" value="F:protein serine/threonine kinase activity"/>
    <property type="evidence" value="ECO:0007669"/>
    <property type="project" value="UniProtKB-EC"/>
</dbReference>
<dbReference type="InterPro" id="IPR021720">
    <property type="entry name" value="Malectin_dom"/>
</dbReference>
<protein>
    <recommendedName>
        <fullName evidence="1">non-specific serine/threonine protein kinase</fullName>
        <ecNumber evidence="1">2.7.11.1</ecNumber>
    </recommendedName>
</protein>
<keyword evidence="13" id="KW-1185">Reference proteome</keyword>
<feature type="chain" id="PRO_5044022776" description="non-specific serine/threonine protein kinase" evidence="10">
    <location>
        <begin position="32"/>
        <end position="523"/>
    </location>
</feature>
<evidence type="ECO:0000313" key="12">
    <source>
        <dbReference type="EMBL" id="GJN40542.1"/>
    </source>
</evidence>
<reference evidence="12" key="1">
    <citation type="journal article" date="2018" name="DNA Res.">
        <title>Multiple hybrid de novo genome assembly of finger millet, an orphan allotetraploid crop.</title>
        <authorList>
            <person name="Hatakeyama M."/>
            <person name="Aluri S."/>
            <person name="Balachadran M.T."/>
            <person name="Sivarajan S.R."/>
            <person name="Patrignani A."/>
            <person name="Gruter S."/>
            <person name="Poveda L."/>
            <person name="Shimizu-Inatsugi R."/>
            <person name="Baeten J."/>
            <person name="Francoijs K.J."/>
            <person name="Nataraja K.N."/>
            <person name="Reddy Y.A.N."/>
            <person name="Phadnis S."/>
            <person name="Ravikumar R.L."/>
            <person name="Schlapbach R."/>
            <person name="Sreeman S.M."/>
            <person name="Shimizu K.K."/>
        </authorList>
    </citation>
    <scope>NUCLEOTIDE SEQUENCE</scope>
</reference>
<evidence type="ECO:0000256" key="2">
    <source>
        <dbReference type="ARBA" id="ARBA00022553"/>
    </source>
</evidence>
<evidence type="ECO:0000256" key="1">
    <source>
        <dbReference type="ARBA" id="ARBA00012513"/>
    </source>
</evidence>
<dbReference type="EC" id="2.7.11.1" evidence="1"/>
<feature type="domain" description="Malectin" evidence="11">
    <location>
        <begin position="343"/>
        <end position="507"/>
    </location>
</feature>
<keyword evidence="2" id="KW-0597">Phosphoprotein</keyword>
<dbReference type="Gene3D" id="2.60.120.430">
    <property type="entry name" value="Galactose-binding lectin"/>
    <property type="match status" value="1"/>
</dbReference>
<keyword evidence="8" id="KW-0067">ATP-binding</keyword>
<keyword evidence="5 10" id="KW-0732">Signal</keyword>
<sequence>MMGGGCGVAARLRLPLLLPLLLLLGLGCGNGGRCLAATLLPPQEVEALKGIATKLNKTDWDFSVDPCSASGNWVNSKFNGLFMSTVTCDCSFKNHTECHIISLQLMRQNLSGVLPDEVVNLTYLRHLDLSRNFIQGPIPASWANLPVLNICKYRSLQGNRISGTLPRELGRIPMLKSIQLEGNLIEGPIPPELGNIISLERFFISANNITGELPSTFSKLTNMTDFRIDGNNISGKIPSFIKNWQRVNRMRVTDLSGPGMKFPPLQNALHLTEVVLRNCSIYGEIPSYLGEMQYLKVLDLSFNKLTGQIPASFGGMLALALQYLLKPCLRKNLPCIDKPRYSSLFINCGGKSVVINGNTYKDDSSQIGTSSFALSDDRTWAYSSTGDFVGNENADYIARNKSKLTLDHPELYTEARLSPLSLKYYGLCMENGEYTVKLHFAEITFTEDHTYNSNGKRVFDVFIQGVKVLGDFNIQDEAGGVDRAITKNFTVNITDNTLEIHFYWGGKDGRAAAVAVNPTTAVH</sequence>
<keyword evidence="3" id="KW-0433">Leucine-rich repeat</keyword>
<dbReference type="SUPFAM" id="SSF52058">
    <property type="entry name" value="L domain-like"/>
    <property type="match status" value="1"/>
</dbReference>
<feature type="signal peptide" evidence="10">
    <location>
        <begin position="1"/>
        <end position="31"/>
    </location>
</feature>
<proteinExistence type="predicted"/>
<dbReference type="InterPro" id="IPR032675">
    <property type="entry name" value="LRR_dom_sf"/>
</dbReference>
<accession>A0AAV5G0Z4</accession>
<dbReference type="EMBL" id="BQKI01000144">
    <property type="protein sequence ID" value="GJN40542.1"/>
    <property type="molecule type" value="Genomic_DNA"/>
</dbReference>
<gene>
    <name evidence="12" type="primary">gb29772</name>
    <name evidence="12" type="ORF">PR202_gb29772</name>
</gene>
<keyword evidence="4" id="KW-0808">Transferase</keyword>
<evidence type="ECO:0000256" key="8">
    <source>
        <dbReference type="ARBA" id="ARBA00022840"/>
    </source>
</evidence>
<dbReference type="PANTHER" id="PTHR48006:SF81">
    <property type="entry name" value="PROTEIN KINASE DOMAIN-CONTAINING PROTEIN"/>
    <property type="match status" value="1"/>
</dbReference>
<dbReference type="SUPFAM" id="SSF49785">
    <property type="entry name" value="Galactose-binding domain-like"/>
    <property type="match status" value="1"/>
</dbReference>
<dbReference type="Pfam" id="PF00560">
    <property type="entry name" value="LRR_1"/>
    <property type="match status" value="3"/>
</dbReference>
<dbReference type="FunFam" id="2.60.120.430:FF:000004">
    <property type="entry name" value="Putative leucine-rich repeat receptor-like serine/threonine-protein kinase"/>
    <property type="match status" value="1"/>
</dbReference>
<evidence type="ECO:0000256" key="9">
    <source>
        <dbReference type="ARBA" id="ARBA00023180"/>
    </source>
</evidence>
<keyword evidence="7" id="KW-0547">Nucleotide-binding</keyword>
<dbReference type="Pfam" id="PF11721">
    <property type="entry name" value="Malectin"/>
    <property type="match status" value="1"/>
</dbReference>
<dbReference type="PANTHER" id="PTHR48006">
    <property type="entry name" value="LEUCINE-RICH REPEAT-CONTAINING PROTEIN DDB_G0281931-RELATED"/>
    <property type="match status" value="1"/>
</dbReference>
<dbReference type="InterPro" id="IPR051824">
    <property type="entry name" value="LRR_Rcpt-Like_S/T_Kinase"/>
</dbReference>
<dbReference type="InterPro" id="IPR008979">
    <property type="entry name" value="Galactose-bd-like_sf"/>
</dbReference>
<dbReference type="FunFam" id="3.80.10.10:FF:000383">
    <property type="entry name" value="Leucine-rich repeat receptor protein kinase EMS1"/>
    <property type="match status" value="1"/>
</dbReference>
<evidence type="ECO:0000256" key="7">
    <source>
        <dbReference type="ARBA" id="ARBA00022741"/>
    </source>
</evidence>
<dbReference type="InterPro" id="IPR001611">
    <property type="entry name" value="Leu-rich_rpt"/>
</dbReference>
<evidence type="ECO:0000256" key="3">
    <source>
        <dbReference type="ARBA" id="ARBA00022614"/>
    </source>
</evidence>
<dbReference type="GO" id="GO:0005524">
    <property type="term" value="F:ATP binding"/>
    <property type="evidence" value="ECO:0007669"/>
    <property type="project" value="UniProtKB-KW"/>
</dbReference>
<keyword evidence="9" id="KW-0325">Glycoprotein</keyword>
<evidence type="ECO:0000256" key="4">
    <source>
        <dbReference type="ARBA" id="ARBA00022679"/>
    </source>
</evidence>
<dbReference type="Gene3D" id="3.80.10.10">
    <property type="entry name" value="Ribonuclease Inhibitor"/>
    <property type="match status" value="1"/>
</dbReference>
<evidence type="ECO:0000256" key="5">
    <source>
        <dbReference type="ARBA" id="ARBA00022729"/>
    </source>
</evidence>
<name>A0AAV5G0Z4_ELECO</name>
<dbReference type="AlphaFoldDB" id="A0AAV5G0Z4"/>
<comment type="caution">
    <text evidence="12">The sequence shown here is derived from an EMBL/GenBank/DDBJ whole genome shotgun (WGS) entry which is preliminary data.</text>
</comment>
<dbReference type="Proteomes" id="UP001054889">
    <property type="component" value="Unassembled WGS sequence"/>
</dbReference>
<organism evidence="12 13">
    <name type="scientific">Eleusine coracana subsp. coracana</name>
    <dbReference type="NCBI Taxonomy" id="191504"/>
    <lineage>
        <taxon>Eukaryota</taxon>
        <taxon>Viridiplantae</taxon>
        <taxon>Streptophyta</taxon>
        <taxon>Embryophyta</taxon>
        <taxon>Tracheophyta</taxon>
        <taxon>Spermatophyta</taxon>
        <taxon>Magnoliopsida</taxon>
        <taxon>Liliopsida</taxon>
        <taxon>Poales</taxon>
        <taxon>Poaceae</taxon>
        <taxon>PACMAD clade</taxon>
        <taxon>Chloridoideae</taxon>
        <taxon>Cynodonteae</taxon>
        <taxon>Eleusininae</taxon>
        <taxon>Eleusine</taxon>
    </lineage>
</organism>
<keyword evidence="6" id="KW-0677">Repeat</keyword>
<evidence type="ECO:0000313" key="13">
    <source>
        <dbReference type="Proteomes" id="UP001054889"/>
    </source>
</evidence>
<evidence type="ECO:0000256" key="10">
    <source>
        <dbReference type="SAM" id="SignalP"/>
    </source>
</evidence>
<evidence type="ECO:0000259" key="11">
    <source>
        <dbReference type="Pfam" id="PF11721"/>
    </source>
</evidence>